<protein>
    <submittedName>
        <fullName evidence="1">Uncharacterized protein</fullName>
    </submittedName>
</protein>
<reference evidence="1 2" key="1">
    <citation type="journal article" date="2014" name="Curr. Biol.">
        <title>The genome of the clonal raider ant Cerapachys biroi.</title>
        <authorList>
            <person name="Oxley P.R."/>
            <person name="Ji L."/>
            <person name="Fetter-Pruneda I."/>
            <person name="McKenzie S.K."/>
            <person name="Li C."/>
            <person name="Hu H."/>
            <person name="Zhang G."/>
            <person name="Kronauer D.J."/>
        </authorList>
    </citation>
    <scope>NUCLEOTIDE SEQUENCE [LARGE SCALE GENOMIC DNA]</scope>
</reference>
<dbReference type="AlphaFoldDB" id="A0A026X3C2"/>
<dbReference type="Proteomes" id="UP000053097">
    <property type="component" value="Unassembled WGS sequence"/>
</dbReference>
<dbReference type="EMBL" id="KK107039">
    <property type="protein sequence ID" value="EZA61894.1"/>
    <property type="molecule type" value="Genomic_DNA"/>
</dbReference>
<gene>
    <name evidence="1" type="ORF">X777_04705</name>
</gene>
<evidence type="ECO:0000313" key="1">
    <source>
        <dbReference type="EMBL" id="EZA61894.1"/>
    </source>
</evidence>
<sequence length="51" mass="5451">MRKSGKSGPPSSALFDFLCGGAARLYMKKTGLNKPETRSIVGSVPLPVPRF</sequence>
<keyword evidence="2" id="KW-1185">Reference proteome</keyword>
<name>A0A026X3C2_OOCBI</name>
<proteinExistence type="predicted"/>
<organism evidence="1 2">
    <name type="scientific">Ooceraea biroi</name>
    <name type="common">Clonal raider ant</name>
    <name type="synonym">Cerapachys biroi</name>
    <dbReference type="NCBI Taxonomy" id="2015173"/>
    <lineage>
        <taxon>Eukaryota</taxon>
        <taxon>Metazoa</taxon>
        <taxon>Ecdysozoa</taxon>
        <taxon>Arthropoda</taxon>
        <taxon>Hexapoda</taxon>
        <taxon>Insecta</taxon>
        <taxon>Pterygota</taxon>
        <taxon>Neoptera</taxon>
        <taxon>Endopterygota</taxon>
        <taxon>Hymenoptera</taxon>
        <taxon>Apocrita</taxon>
        <taxon>Aculeata</taxon>
        <taxon>Formicoidea</taxon>
        <taxon>Formicidae</taxon>
        <taxon>Dorylinae</taxon>
        <taxon>Ooceraea</taxon>
    </lineage>
</organism>
<accession>A0A026X3C2</accession>
<evidence type="ECO:0000313" key="2">
    <source>
        <dbReference type="Proteomes" id="UP000053097"/>
    </source>
</evidence>